<feature type="compositionally biased region" description="Low complexity" evidence="1">
    <location>
        <begin position="556"/>
        <end position="586"/>
    </location>
</feature>
<dbReference type="AlphaFoldDB" id="D8QIL8"/>
<dbReference type="Proteomes" id="UP000007431">
    <property type="component" value="Unassembled WGS sequence"/>
</dbReference>
<feature type="compositionally biased region" description="Basic and acidic residues" evidence="1">
    <location>
        <begin position="537"/>
        <end position="548"/>
    </location>
</feature>
<dbReference type="RefSeq" id="XP_003027333.1">
    <property type="nucleotide sequence ID" value="XM_003027287.1"/>
</dbReference>
<dbReference type="HOGENOM" id="CLU_311250_0_0_1"/>
<dbReference type="KEGG" id="scm:SCHCO_02519622"/>
<evidence type="ECO:0000313" key="3">
    <source>
        <dbReference type="Proteomes" id="UP000007431"/>
    </source>
</evidence>
<protein>
    <submittedName>
        <fullName evidence="2">Uncharacterized protein</fullName>
    </submittedName>
</protein>
<organism evidence="3">
    <name type="scientific">Schizophyllum commune (strain H4-8 / FGSC 9210)</name>
    <name type="common">Split gill fungus</name>
    <dbReference type="NCBI Taxonomy" id="578458"/>
    <lineage>
        <taxon>Eukaryota</taxon>
        <taxon>Fungi</taxon>
        <taxon>Dikarya</taxon>
        <taxon>Basidiomycota</taxon>
        <taxon>Agaricomycotina</taxon>
        <taxon>Agaricomycetes</taxon>
        <taxon>Agaricomycetidae</taxon>
        <taxon>Agaricales</taxon>
        <taxon>Schizophyllaceae</taxon>
        <taxon>Schizophyllum</taxon>
    </lineage>
</organism>
<accession>D8QIL8</accession>
<keyword evidence="3" id="KW-1185">Reference proteome</keyword>
<evidence type="ECO:0000313" key="2">
    <source>
        <dbReference type="EMBL" id="EFI92430.1"/>
    </source>
</evidence>
<sequence>MVSFLLRPNAARLPLFAASYKHYKQWVSIGGDPADLDHLNPEDRRVPYYLRLPSTRLAYFNHGLPWEGYMPCSLVDGLDLLQPLIRRPLASEVINAEGGKYWVVASWVIEICEIAGKVEAACRAIHEQAGDLFKRGEEASPPDYQPLSFGPQRLEIGFNTREEAEARVELVRAAALCNTAFLAWFTSIVHSWHLRLSDDTAEFIRSLRLEEREMRGYVLNLAIDFPWIDLQLLIEHGVPIHYAWSPPLHNDLRFTRANPWLIARVLEMRKQLGREPSDEEVLKGQNSAKAVLEYDRWFQPRYKEVDLTPVIKSREEPENYVQLFYGWHPHPLNDKRVLEGARGVYQMGDPRSIDDMETCLGDINVIYRWAKKGATWVEDDELEDWAIFDVPESYQRGDFMHGRELRRLTCAPLPSEMYDEPVIQGRDKEVINTEYYLLEACAGEPSERETWEAWWSAREDEIPRFVYDSREGCDQIPEVPIAQGNRYHRYDSDCEGEPSLLKRMELPPPSPKKQKPLIERLGPAVAASLEAGPSGSTRRESTSRERGRSRARASPREPAQASGSRSARRSASPPRTRAASSLSSSAAASTSSRDYAIAIPDPSMRWGVVYPPSERWNDLLAQHLREVEILSEVLTAKIRPRSADVEGRIRWASIVLKEGYIVLLHAQHQVRMYVWRVLGQHRSVEDFLEQFANTGVPLSIALPQALYPSPDQDQALGDEETHSATFPAYGVGGKDLFARWKDCIRSLARKPYAGALYFASDIASFVLRRYAWDLVAAKVGEGPCEETRLHRSGTKYFRGGPFPSLFCDYSSSEELALLHGCIVAVLNADKTTHRHAFPPHNVWAAHWPTKGEWGVEEQKYLTELAEAFEQGIAEIPPENLWRERLRSRSRSAKGSGFRKADALQAADASAWAAHFEKIYGGDRRFVRIADLGERLRPQRLFE</sequence>
<dbReference type="InParanoid" id="D8QIL8"/>
<reference evidence="2 3" key="1">
    <citation type="journal article" date="2010" name="Nat. Biotechnol.">
        <title>Genome sequence of the model mushroom Schizophyllum commune.</title>
        <authorList>
            <person name="Ohm R.A."/>
            <person name="de Jong J.F."/>
            <person name="Lugones L.G."/>
            <person name="Aerts A."/>
            <person name="Kothe E."/>
            <person name="Stajich J.E."/>
            <person name="de Vries R.P."/>
            <person name="Record E."/>
            <person name="Levasseur A."/>
            <person name="Baker S.E."/>
            <person name="Bartholomew K.A."/>
            <person name="Coutinho P.M."/>
            <person name="Erdmann S."/>
            <person name="Fowler T.J."/>
            <person name="Gathman A.C."/>
            <person name="Lombard V."/>
            <person name="Henrissat B."/>
            <person name="Knabe N."/>
            <person name="Kuees U."/>
            <person name="Lilly W.W."/>
            <person name="Lindquist E."/>
            <person name="Lucas S."/>
            <person name="Magnuson J.K."/>
            <person name="Piumi F."/>
            <person name="Raudaskoski M."/>
            <person name="Salamov A."/>
            <person name="Schmutz J."/>
            <person name="Schwarze F.W.M.R."/>
            <person name="vanKuyk P.A."/>
            <person name="Horton J.S."/>
            <person name="Grigoriev I.V."/>
            <person name="Woesten H.A.B."/>
        </authorList>
    </citation>
    <scope>NUCLEOTIDE SEQUENCE [LARGE SCALE GENOMIC DNA]</scope>
    <source>
        <strain evidence="3">H4-8 / FGSC 9210</strain>
    </source>
</reference>
<proteinExistence type="predicted"/>
<gene>
    <name evidence="2" type="ORF">SCHCODRAFT_238122</name>
</gene>
<name>D8QIL8_SCHCM</name>
<dbReference type="EMBL" id="GL377313">
    <property type="protein sequence ID" value="EFI92430.1"/>
    <property type="molecule type" value="Genomic_DNA"/>
</dbReference>
<dbReference type="GeneID" id="9593646"/>
<dbReference type="VEuPathDB" id="FungiDB:SCHCODRAFT_02519622"/>
<feature type="region of interest" description="Disordered" evidence="1">
    <location>
        <begin position="526"/>
        <end position="586"/>
    </location>
</feature>
<evidence type="ECO:0000256" key="1">
    <source>
        <dbReference type="SAM" id="MobiDB-lite"/>
    </source>
</evidence>
<dbReference type="OMA" id="EWDARME"/>
<dbReference type="OrthoDB" id="3038950at2759"/>